<organism evidence="2 3">
    <name type="scientific">Ligaoa zhengdingensis</name>
    <dbReference type="NCBI Taxonomy" id="2763658"/>
    <lineage>
        <taxon>Bacteria</taxon>
        <taxon>Bacillati</taxon>
        <taxon>Bacillota</taxon>
        <taxon>Clostridia</taxon>
        <taxon>Eubacteriales</taxon>
        <taxon>Oscillospiraceae</taxon>
        <taxon>Ligaoa</taxon>
    </lineage>
</organism>
<evidence type="ECO:0000313" key="3">
    <source>
        <dbReference type="Proteomes" id="UP000653127"/>
    </source>
</evidence>
<feature type="domain" description="HTH cro/C1-type" evidence="1">
    <location>
        <begin position="8"/>
        <end position="60"/>
    </location>
</feature>
<dbReference type="GO" id="GO:0003677">
    <property type="term" value="F:DNA binding"/>
    <property type="evidence" value="ECO:0007669"/>
    <property type="project" value="InterPro"/>
</dbReference>
<dbReference type="AlphaFoldDB" id="A0A926DZN0"/>
<comment type="caution">
    <text evidence="2">The sequence shown here is derived from an EMBL/GenBank/DDBJ whole genome shotgun (WGS) entry which is preliminary data.</text>
</comment>
<evidence type="ECO:0000259" key="1">
    <source>
        <dbReference type="PROSITE" id="PS50943"/>
    </source>
</evidence>
<keyword evidence="3" id="KW-1185">Reference proteome</keyword>
<sequence>MAIDFEPLRETMRKRGVSWYELAKQGVDNKTIDRIKHNRNTTMKTIDRLCDLLDCEVEEVIRRKRDGADDEKV</sequence>
<evidence type="ECO:0000313" key="2">
    <source>
        <dbReference type="EMBL" id="MBC8547816.1"/>
    </source>
</evidence>
<reference evidence="2" key="1">
    <citation type="submission" date="2020-08" db="EMBL/GenBank/DDBJ databases">
        <title>Genome public.</title>
        <authorList>
            <person name="Liu C."/>
            <person name="Sun Q."/>
        </authorList>
    </citation>
    <scope>NUCLEOTIDE SEQUENCE</scope>
    <source>
        <strain evidence="2">NSJ-31</strain>
    </source>
</reference>
<dbReference type="InterPro" id="IPR001387">
    <property type="entry name" value="Cro/C1-type_HTH"/>
</dbReference>
<gene>
    <name evidence="2" type="ORF">H8711_12930</name>
</gene>
<dbReference type="Proteomes" id="UP000653127">
    <property type="component" value="Unassembled WGS sequence"/>
</dbReference>
<dbReference type="SUPFAM" id="SSF47413">
    <property type="entry name" value="lambda repressor-like DNA-binding domains"/>
    <property type="match status" value="1"/>
</dbReference>
<proteinExistence type="predicted"/>
<accession>A0A926DZN0</accession>
<dbReference type="RefSeq" id="WP_249283811.1">
    <property type="nucleotide sequence ID" value="NZ_JACRST010000044.1"/>
</dbReference>
<dbReference type="EMBL" id="JACRST010000044">
    <property type="protein sequence ID" value="MBC8547816.1"/>
    <property type="molecule type" value="Genomic_DNA"/>
</dbReference>
<dbReference type="Gene3D" id="1.10.260.40">
    <property type="entry name" value="lambda repressor-like DNA-binding domains"/>
    <property type="match status" value="1"/>
</dbReference>
<dbReference type="Pfam" id="PF13443">
    <property type="entry name" value="HTH_26"/>
    <property type="match status" value="1"/>
</dbReference>
<protein>
    <submittedName>
        <fullName evidence="2">Helix-turn-helix transcriptional regulator</fullName>
    </submittedName>
</protein>
<dbReference type="InterPro" id="IPR010982">
    <property type="entry name" value="Lambda_DNA-bd_dom_sf"/>
</dbReference>
<dbReference type="PROSITE" id="PS50943">
    <property type="entry name" value="HTH_CROC1"/>
    <property type="match status" value="1"/>
</dbReference>
<name>A0A926DZN0_9FIRM</name>